<organism evidence="3 4">
    <name type="scientific">Candidatus Beckwithbacteria bacterium RBG_13_42_9</name>
    <dbReference type="NCBI Taxonomy" id="1797457"/>
    <lineage>
        <taxon>Bacteria</taxon>
        <taxon>Candidatus Beckwithiibacteriota</taxon>
    </lineage>
</organism>
<feature type="transmembrane region" description="Helical" evidence="1">
    <location>
        <begin position="79"/>
        <end position="104"/>
    </location>
</feature>
<evidence type="ECO:0000256" key="2">
    <source>
        <dbReference type="SAM" id="SignalP"/>
    </source>
</evidence>
<protein>
    <submittedName>
        <fullName evidence="3">Uncharacterized protein</fullName>
    </submittedName>
</protein>
<dbReference type="Pfam" id="PF18895">
    <property type="entry name" value="T4SS_pilin"/>
    <property type="match status" value="1"/>
</dbReference>
<gene>
    <name evidence="3" type="ORF">A2160_00705</name>
</gene>
<comment type="caution">
    <text evidence="3">The sequence shown here is derived from an EMBL/GenBank/DDBJ whole genome shotgun (WGS) entry which is preliminary data.</text>
</comment>
<keyword evidence="2" id="KW-0732">Signal</keyword>
<accession>A0A1F5E4Q1</accession>
<dbReference type="EMBL" id="MEZK01000023">
    <property type="protein sequence ID" value="OGD62296.1"/>
    <property type="molecule type" value="Genomic_DNA"/>
</dbReference>
<feature type="chain" id="PRO_5009518285" evidence="2">
    <location>
        <begin position="44"/>
        <end position="187"/>
    </location>
</feature>
<dbReference type="Proteomes" id="UP000177006">
    <property type="component" value="Unassembled WGS sequence"/>
</dbReference>
<reference evidence="3 4" key="1">
    <citation type="journal article" date="2016" name="Nat. Commun.">
        <title>Thousands of microbial genomes shed light on interconnected biogeochemical processes in an aquifer system.</title>
        <authorList>
            <person name="Anantharaman K."/>
            <person name="Brown C.T."/>
            <person name="Hug L.A."/>
            <person name="Sharon I."/>
            <person name="Castelle C.J."/>
            <person name="Probst A.J."/>
            <person name="Thomas B.C."/>
            <person name="Singh A."/>
            <person name="Wilkins M.J."/>
            <person name="Karaoz U."/>
            <person name="Brodie E.L."/>
            <person name="Williams K.H."/>
            <person name="Hubbard S.S."/>
            <person name="Banfield J.F."/>
        </authorList>
    </citation>
    <scope>NUCLEOTIDE SEQUENCE [LARGE SCALE GENOMIC DNA]</scope>
</reference>
<sequence>MNLEFRVKNLELRIKKKYKAACICFYSLFSILYSLFLPTPAWAATTPLGTFQGVGGYEPAVSQNPTEAGIALADLLSNAIGFLTITSGIFFIFYFIIGALKWILAGGKPDKVQQAQDTMTHAAIGLIIVAMAYTIVFIVGQVLGINILQPVESILKLGPRSGQALINAQETTQQAESIIDQVLNYLR</sequence>
<keyword evidence="1" id="KW-0812">Transmembrane</keyword>
<keyword evidence="1" id="KW-1133">Transmembrane helix</keyword>
<feature type="transmembrane region" description="Helical" evidence="1">
    <location>
        <begin position="124"/>
        <end position="148"/>
    </location>
</feature>
<proteinExistence type="predicted"/>
<feature type="signal peptide" evidence="2">
    <location>
        <begin position="1"/>
        <end position="43"/>
    </location>
</feature>
<dbReference type="STRING" id="1797457.A2160_00705"/>
<evidence type="ECO:0000256" key="1">
    <source>
        <dbReference type="SAM" id="Phobius"/>
    </source>
</evidence>
<dbReference type="AlphaFoldDB" id="A0A1F5E4Q1"/>
<name>A0A1F5E4Q1_9BACT</name>
<dbReference type="InterPro" id="IPR043993">
    <property type="entry name" value="T4SS_pilin"/>
</dbReference>
<evidence type="ECO:0000313" key="4">
    <source>
        <dbReference type="Proteomes" id="UP000177006"/>
    </source>
</evidence>
<keyword evidence="1" id="KW-0472">Membrane</keyword>
<evidence type="ECO:0000313" key="3">
    <source>
        <dbReference type="EMBL" id="OGD62296.1"/>
    </source>
</evidence>